<dbReference type="Proteomes" id="UP001548590">
    <property type="component" value="Unassembled WGS sequence"/>
</dbReference>
<proteinExistence type="predicted"/>
<feature type="region of interest" description="Disordered" evidence="5">
    <location>
        <begin position="173"/>
        <end position="193"/>
    </location>
</feature>
<dbReference type="EMBL" id="JBEWLZ010000016">
    <property type="protein sequence ID" value="MET1491802.1"/>
    <property type="molecule type" value="Genomic_DNA"/>
</dbReference>
<keyword evidence="3" id="KW-1133">Transmembrane helix</keyword>
<protein>
    <submittedName>
        <fullName evidence="6">TonB family protein</fullName>
    </submittedName>
</protein>
<sequence>MSARQTPKPASSRPASGKPAAPAAAAPATERVDAPRAPAKRPSGRKVRLGPAVSTRLWVRHALTAGVVISLAAHAFVLSLSFTVPEGGVKKAEDKGLKVVLVNARHKKAPHDAQALAQANLDGGGDQSDQKHMTSSPLPPQESSRDGDALVERSQRVRDLEARQRELLAVAQGSKNKVAAERQTQSAEKPVEAPAERGLDINSARAIARQEAIVERMVTDYAARPRKGIAGPRTKEYKLALYAEAWREKVQRIGELNFPRDAKGALYGSAQVSVEIKPDGTLAALDITRPSPNPKINEAALNIIRRSAPFARIPDEVRKDYDIIVIVRTMNFTREEIGLGN</sequence>
<comment type="subcellular location">
    <subcellularLocation>
        <location evidence="1">Membrane</location>
        <topology evidence="1">Single-pass membrane protein</topology>
    </subcellularLocation>
</comment>
<dbReference type="InterPro" id="IPR006260">
    <property type="entry name" value="TonB/TolA_C"/>
</dbReference>
<keyword evidence="2" id="KW-0812">Transmembrane</keyword>
<evidence type="ECO:0000256" key="4">
    <source>
        <dbReference type="ARBA" id="ARBA00023136"/>
    </source>
</evidence>
<organism evidence="6 7">
    <name type="scientific">Uliginosibacterium paludis</name>
    <dbReference type="NCBI Taxonomy" id="1615952"/>
    <lineage>
        <taxon>Bacteria</taxon>
        <taxon>Pseudomonadati</taxon>
        <taxon>Pseudomonadota</taxon>
        <taxon>Betaproteobacteria</taxon>
        <taxon>Rhodocyclales</taxon>
        <taxon>Zoogloeaceae</taxon>
        <taxon>Uliginosibacterium</taxon>
    </lineage>
</organism>
<keyword evidence="7" id="KW-1185">Reference proteome</keyword>
<dbReference type="NCBIfam" id="TIGR01352">
    <property type="entry name" value="tonB_Cterm"/>
    <property type="match status" value="1"/>
</dbReference>
<feature type="region of interest" description="Disordered" evidence="5">
    <location>
        <begin position="119"/>
        <end position="150"/>
    </location>
</feature>
<accession>A0ABV2CVN9</accession>
<dbReference type="Pfam" id="PF13103">
    <property type="entry name" value="TonB_2"/>
    <property type="match status" value="1"/>
</dbReference>
<dbReference type="SUPFAM" id="SSF74653">
    <property type="entry name" value="TolA/TonB C-terminal domain"/>
    <property type="match status" value="1"/>
</dbReference>
<feature type="compositionally biased region" description="Basic residues" evidence="5">
    <location>
        <begin position="38"/>
        <end position="48"/>
    </location>
</feature>
<reference evidence="6 7" key="1">
    <citation type="submission" date="2024-07" db="EMBL/GenBank/DDBJ databases">
        <title>Uliginosibacterium paludis KCTC:42655.</title>
        <authorList>
            <person name="Kim M.K."/>
        </authorList>
    </citation>
    <scope>NUCLEOTIDE SEQUENCE [LARGE SCALE GENOMIC DNA]</scope>
    <source>
        <strain evidence="6 7">KCTC 42655</strain>
    </source>
</reference>
<evidence type="ECO:0000256" key="3">
    <source>
        <dbReference type="ARBA" id="ARBA00022989"/>
    </source>
</evidence>
<evidence type="ECO:0000256" key="2">
    <source>
        <dbReference type="ARBA" id="ARBA00022692"/>
    </source>
</evidence>
<feature type="compositionally biased region" description="Low complexity" evidence="5">
    <location>
        <begin position="7"/>
        <end position="28"/>
    </location>
</feature>
<evidence type="ECO:0000313" key="7">
    <source>
        <dbReference type="Proteomes" id="UP001548590"/>
    </source>
</evidence>
<keyword evidence="4" id="KW-0472">Membrane</keyword>
<gene>
    <name evidence="6" type="ORF">ABVT11_18330</name>
</gene>
<dbReference type="RefSeq" id="WP_345929927.1">
    <property type="nucleotide sequence ID" value="NZ_JBDIVF010000013.1"/>
</dbReference>
<evidence type="ECO:0000256" key="5">
    <source>
        <dbReference type="SAM" id="MobiDB-lite"/>
    </source>
</evidence>
<name>A0ABV2CVN9_9RHOO</name>
<evidence type="ECO:0000256" key="1">
    <source>
        <dbReference type="ARBA" id="ARBA00004167"/>
    </source>
</evidence>
<feature type="region of interest" description="Disordered" evidence="5">
    <location>
        <begin position="1"/>
        <end position="49"/>
    </location>
</feature>
<evidence type="ECO:0000313" key="6">
    <source>
        <dbReference type="EMBL" id="MET1491802.1"/>
    </source>
</evidence>
<dbReference type="Gene3D" id="3.30.1150.10">
    <property type="match status" value="1"/>
</dbReference>
<comment type="caution">
    <text evidence="6">The sequence shown here is derived from an EMBL/GenBank/DDBJ whole genome shotgun (WGS) entry which is preliminary data.</text>
</comment>